<evidence type="ECO:0000313" key="2">
    <source>
        <dbReference type="EMBL" id="VFQ83082.1"/>
    </source>
</evidence>
<accession>A0A484M2M8</accession>
<dbReference type="AlphaFoldDB" id="A0A484M2M8"/>
<proteinExistence type="predicted"/>
<organism evidence="2 3">
    <name type="scientific">Cuscuta campestris</name>
    <dbReference type="NCBI Taxonomy" id="132261"/>
    <lineage>
        <taxon>Eukaryota</taxon>
        <taxon>Viridiplantae</taxon>
        <taxon>Streptophyta</taxon>
        <taxon>Embryophyta</taxon>
        <taxon>Tracheophyta</taxon>
        <taxon>Spermatophyta</taxon>
        <taxon>Magnoliopsida</taxon>
        <taxon>eudicotyledons</taxon>
        <taxon>Gunneridae</taxon>
        <taxon>Pentapetalae</taxon>
        <taxon>asterids</taxon>
        <taxon>lamiids</taxon>
        <taxon>Solanales</taxon>
        <taxon>Convolvulaceae</taxon>
        <taxon>Cuscuteae</taxon>
        <taxon>Cuscuta</taxon>
        <taxon>Cuscuta subgen. Grammica</taxon>
        <taxon>Cuscuta sect. Cleistogrammica</taxon>
    </lineage>
</organism>
<reference evidence="2 3" key="1">
    <citation type="submission" date="2018-04" db="EMBL/GenBank/DDBJ databases">
        <authorList>
            <person name="Vogel A."/>
        </authorList>
    </citation>
    <scope>NUCLEOTIDE SEQUENCE [LARGE SCALE GENOMIC DNA]</scope>
</reference>
<dbReference type="Proteomes" id="UP000595140">
    <property type="component" value="Unassembled WGS sequence"/>
</dbReference>
<keyword evidence="3" id="KW-1185">Reference proteome</keyword>
<feature type="compositionally biased region" description="Basic and acidic residues" evidence="1">
    <location>
        <begin position="54"/>
        <end position="68"/>
    </location>
</feature>
<evidence type="ECO:0000313" key="3">
    <source>
        <dbReference type="Proteomes" id="UP000595140"/>
    </source>
</evidence>
<gene>
    <name evidence="2" type="ORF">CCAM_LOCUS24858</name>
</gene>
<feature type="compositionally biased region" description="Basic and acidic residues" evidence="1">
    <location>
        <begin position="1"/>
        <end position="11"/>
    </location>
</feature>
<feature type="compositionally biased region" description="Low complexity" evidence="1">
    <location>
        <begin position="30"/>
        <end position="45"/>
    </location>
</feature>
<protein>
    <submittedName>
        <fullName evidence="2">Uncharacterized protein</fullName>
    </submittedName>
</protein>
<dbReference type="EMBL" id="OOIL02002524">
    <property type="protein sequence ID" value="VFQ83082.1"/>
    <property type="molecule type" value="Genomic_DNA"/>
</dbReference>
<name>A0A484M2M8_9ASTE</name>
<feature type="region of interest" description="Disordered" evidence="1">
    <location>
        <begin position="1"/>
        <end position="68"/>
    </location>
</feature>
<sequence>MKKLESERGDRCSSSAKPTAQWGKGSGQRSATAAELSVAAAAAGSPWQTDGDVELGRGVDGNEREGER</sequence>
<evidence type="ECO:0000256" key="1">
    <source>
        <dbReference type="SAM" id="MobiDB-lite"/>
    </source>
</evidence>